<evidence type="ECO:0000256" key="7">
    <source>
        <dbReference type="ARBA" id="ARBA00023125"/>
    </source>
</evidence>
<dbReference type="Gene3D" id="3.30.50.10">
    <property type="entry name" value="Erythroid Transcription Factor GATA-1, subunit A"/>
    <property type="match status" value="1"/>
</dbReference>
<evidence type="ECO:0000256" key="1">
    <source>
        <dbReference type="ARBA" id="ARBA00004604"/>
    </source>
</evidence>
<dbReference type="InterPro" id="IPR048538">
    <property type="entry name" value="Rrn7_cyclin_C"/>
</dbReference>
<keyword evidence="6" id="KW-0805">Transcription regulation</keyword>
<dbReference type="InterPro" id="IPR013088">
    <property type="entry name" value="Znf_NHR/GATA"/>
</dbReference>
<dbReference type="PANTHER" id="PTHR31576:SF2">
    <property type="entry name" value="TATA BOX-BINDING PROTEIN-ASSOCIATED FACTOR RNA POLYMERASE I SUBUNIT B"/>
    <property type="match status" value="1"/>
</dbReference>
<dbReference type="GO" id="GO:0008270">
    <property type="term" value="F:zinc ion binding"/>
    <property type="evidence" value="ECO:0007669"/>
    <property type="project" value="UniProtKB-KW"/>
</dbReference>
<evidence type="ECO:0000256" key="6">
    <source>
        <dbReference type="ARBA" id="ARBA00023015"/>
    </source>
</evidence>
<comment type="subcellular location">
    <subcellularLocation>
        <location evidence="1">Nucleus</location>
        <location evidence="1">Nucleolus</location>
    </subcellularLocation>
</comment>
<feature type="domain" description="GATA-type" evidence="11">
    <location>
        <begin position="594"/>
        <end position="650"/>
    </location>
</feature>
<dbReference type="GO" id="GO:0042790">
    <property type="term" value="P:nucleolar large rRNA transcription by RNA polymerase I"/>
    <property type="evidence" value="ECO:0007669"/>
    <property type="project" value="TreeGrafter"/>
</dbReference>
<dbReference type="InterPro" id="IPR048540">
    <property type="entry name" value="Rrn7_cyclin_N"/>
</dbReference>
<evidence type="ECO:0000256" key="4">
    <source>
        <dbReference type="ARBA" id="ARBA00022771"/>
    </source>
</evidence>
<evidence type="ECO:0000259" key="11">
    <source>
        <dbReference type="PROSITE" id="PS50114"/>
    </source>
</evidence>
<dbReference type="InterPro" id="IPR000679">
    <property type="entry name" value="Znf_GATA"/>
</dbReference>
<keyword evidence="4 10" id="KW-0863">Zinc-finger</keyword>
<proteinExistence type="inferred from homology"/>
<dbReference type="SMART" id="SM00401">
    <property type="entry name" value="ZnF_GATA"/>
    <property type="match status" value="1"/>
</dbReference>
<dbReference type="OrthoDB" id="428577at2759"/>
<dbReference type="Pfam" id="PF00320">
    <property type="entry name" value="GATA"/>
    <property type="match status" value="1"/>
</dbReference>
<accession>A0A8H7PK78</accession>
<evidence type="ECO:0000256" key="8">
    <source>
        <dbReference type="ARBA" id="ARBA00023163"/>
    </source>
</evidence>
<evidence type="ECO:0000256" key="9">
    <source>
        <dbReference type="ARBA" id="ARBA00023242"/>
    </source>
</evidence>
<keyword evidence="7" id="KW-0238">DNA-binding</keyword>
<dbReference type="InterPro" id="IPR033599">
    <property type="entry name" value="TAF1B/Rrn7"/>
</dbReference>
<keyword evidence="3" id="KW-0479">Metal-binding</keyword>
<dbReference type="Pfam" id="PF20645">
    <property type="entry name" value="Rrn7_cyclin_C"/>
    <property type="match status" value="1"/>
</dbReference>
<evidence type="ECO:0000256" key="10">
    <source>
        <dbReference type="PROSITE-ProRule" id="PRU00094"/>
    </source>
</evidence>
<keyword evidence="5" id="KW-0862">Zinc</keyword>
<gene>
    <name evidence="12" type="ORF">INT43_001165</name>
</gene>
<evidence type="ECO:0000256" key="2">
    <source>
        <dbReference type="ARBA" id="ARBA00006899"/>
    </source>
</evidence>
<organism evidence="12 13">
    <name type="scientific">Mortierella isabellina</name>
    <name type="common">Filamentous fungus</name>
    <name type="synonym">Umbelopsis isabellina</name>
    <dbReference type="NCBI Taxonomy" id="91625"/>
    <lineage>
        <taxon>Eukaryota</taxon>
        <taxon>Fungi</taxon>
        <taxon>Fungi incertae sedis</taxon>
        <taxon>Mucoromycota</taxon>
        <taxon>Mucoromycotina</taxon>
        <taxon>Umbelopsidomycetes</taxon>
        <taxon>Umbelopsidales</taxon>
        <taxon>Umbelopsidaceae</taxon>
        <taxon>Umbelopsis</taxon>
    </lineage>
</organism>
<dbReference type="Pfam" id="PF20644">
    <property type="entry name" value="Rrn7_cyclin_N"/>
    <property type="match status" value="1"/>
</dbReference>
<keyword evidence="13" id="KW-1185">Reference proteome</keyword>
<evidence type="ECO:0000313" key="13">
    <source>
        <dbReference type="Proteomes" id="UP000654370"/>
    </source>
</evidence>
<comment type="similarity">
    <text evidence="2">Belongs to the RRN7/TAF1B family.</text>
</comment>
<keyword evidence="9" id="KW-0539">Nucleus</keyword>
<comment type="caution">
    <text evidence="12">The sequence shown here is derived from an EMBL/GenBank/DDBJ whole genome shotgun (WGS) entry which is preliminary data.</text>
</comment>
<evidence type="ECO:0000313" key="12">
    <source>
        <dbReference type="EMBL" id="KAG2175518.1"/>
    </source>
</evidence>
<protein>
    <recommendedName>
        <fullName evidence="11">GATA-type domain-containing protein</fullName>
    </recommendedName>
</protein>
<keyword evidence="8" id="KW-0804">Transcription</keyword>
<dbReference type="CDD" id="cd00202">
    <property type="entry name" value="ZnF_GATA"/>
    <property type="match status" value="1"/>
</dbReference>
<dbReference type="Proteomes" id="UP000654370">
    <property type="component" value="Unassembled WGS sequence"/>
</dbReference>
<dbReference type="EMBL" id="JAEPQZ010000011">
    <property type="protein sequence ID" value="KAG2175518.1"/>
    <property type="molecule type" value="Genomic_DNA"/>
</dbReference>
<evidence type="ECO:0000256" key="3">
    <source>
        <dbReference type="ARBA" id="ARBA00022723"/>
    </source>
</evidence>
<dbReference type="GO" id="GO:0006355">
    <property type="term" value="P:regulation of DNA-templated transcription"/>
    <property type="evidence" value="ECO:0007669"/>
    <property type="project" value="InterPro"/>
</dbReference>
<dbReference type="GO" id="GO:0001164">
    <property type="term" value="F:RNA polymerase I core promoter sequence-specific DNA binding"/>
    <property type="evidence" value="ECO:0007669"/>
    <property type="project" value="InterPro"/>
</dbReference>
<dbReference type="AlphaFoldDB" id="A0A8H7PK78"/>
<evidence type="ECO:0000256" key="5">
    <source>
        <dbReference type="ARBA" id="ARBA00022833"/>
    </source>
</evidence>
<reference evidence="12" key="1">
    <citation type="submission" date="2020-12" db="EMBL/GenBank/DDBJ databases">
        <title>Metabolic potential, ecology and presence of endohyphal bacteria is reflected in genomic diversity of Mucoromycotina.</title>
        <authorList>
            <person name="Muszewska A."/>
            <person name="Okrasinska A."/>
            <person name="Steczkiewicz K."/>
            <person name="Drgas O."/>
            <person name="Orlowska M."/>
            <person name="Perlinska-Lenart U."/>
            <person name="Aleksandrzak-Piekarczyk T."/>
            <person name="Szatraj K."/>
            <person name="Zielenkiewicz U."/>
            <person name="Pilsyk S."/>
            <person name="Malc E."/>
            <person name="Mieczkowski P."/>
            <person name="Kruszewska J.S."/>
            <person name="Biernat P."/>
            <person name="Pawlowska J."/>
        </authorList>
    </citation>
    <scope>NUCLEOTIDE SEQUENCE</scope>
    <source>
        <strain evidence="12">WA0000067209</strain>
    </source>
</reference>
<dbReference type="PROSITE" id="PS50114">
    <property type="entry name" value="GATA_ZN_FINGER_2"/>
    <property type="match status" value="1"/>
</dbReference>
<dbReference type="GO" id="GO:0070860">
    <property type="term" value="C:RNA polymerase I core factor complex"/>
    <property type="evidence" value="ECO:0007669"/>
    <property type="project" value="InterPro"/>
</dbReference>
<sequence>MAKAPKLPPCPVCKTKKYRKNATGNYVCKYGHQLANYHEEAAEEGNVGGNMRAISKNKGGPKMVKEKRRLYGPRATFLYYQMFQQCLRKMVQVLIKKFAAPPDLENAVRQIWLLYVAHSEIHFDYRRAAKSSQDASQSNEPEEDELEEDYEHNMSTAAAEAIAEENADLLDEGQTVTMFKTMSRWPNITYRHLLVFIYMGCVWLRWPILLSDLHRWSVVGKLPYVALTKDLPADFLEVISGYKLRDVKMIPSMPNLYYYTRWYFYAFRLRCNLKFPSSNYAPLVYRATRELMLPVESYSLAMYLMDEMENMHEVYPVDAYDARSARYLFSLCSIDIKIMAVAVFITKLFYKLDDAKTWEQPTGDDLYIPSKDNWLTAFRASKYRWESNLLNGGKKLPGEDEPDEENLRDMADMYKQTTHPNVSRQQKRDNILLKLLKNYVEELREKERINRVGAVGPVTRTKSSTGWEEGSTFTMIRDPYVRASMSDMEPLYRDISQAHSASDSGDQDDNRHEHRESFDEKYILKTGIARHFASQHLFSDIHSSEYDLVVDFASKLVGLTKADMIRVELSIESYLISKAQSQQHVLKAPKAKGPPGSMECFNCNVTKTSLWRYTSDGAHILCNACGLYYKEYESHRPLHIRQKPITVPSHNPLDTT</sequence>
<name>A0A8H7PK78_MORIS</name>
<dbReference type="PANTHER" id="PTHR31576">
    <property type="entry name" value="TATA BOX-BINDING PROTEIN-ASSOCIATED FACTOR RNA POLYMERASE I SUBUNIT B"/>
    <property type="match status" value="1"/>
</dbReference>
<dbReference type="SUPFAM" id="SSF57716">
    <property type="entry name" value="Glucocorticoid receptor-like (DNA-binding domain)"/>
    <property type="match status" value="1"/>
</dbReference>